<evidence type="ECO:0000313" key="6">
    <source>
        <dbReference type="Proteomes" id="UP000185003"/>
    </source>
</evidence>
<dbReference type="GO" id="GO:0003700">
    <property type="term" value="F:DNA-binding transcription factor activity"/>
    <property type="evidence" value="ECO:0007669"/>
    <property type="project" value="InterPro"/>
</dbReference>
<reference evidence="5 6" key="1">
    <citation type="submission" date="2016-11" db="EMBL/GenBank/DDBJ databases">
        <authorList>
            <person name="Jaros S."/>
            <person name="Januszkiewicz K."/>
            <person name="Wedrychowicz H."/>
        </authorList>
    </citation>
    <scope>NUCLEOTIDE SEQUENCE [LARGE SCALE GENOMIC DNA]</scope>
    <source>
        <strain evidence="5 6">DSM 24787</strain>
    </source>
</reference>
<dbReference type="OrthoDB" id="511992at2"/>
<dbReference type="Gene3D" id="1.10.10.60">
    <property type="entry name" value="Homeodomain-like"/>
    <property type="match status" value="2"/>
</dbReference>
<organism evidence="5 6">
    <name type="scientific">Chitinophaga niabensis</name>
    <dbReference type="NCBI Taxonomy" id="536979"/>
    <lineage>
        <taxon>Bacteria</taxon>
        <taxon>Pseudomonadati</taxon>
        <taxon>Bacteroidota</taxon>
        <taxon>Chitinophagia</taxon>
        <taxon>Chitinophagales</taxon>
        <taxon>Chitinophagaceae</taxon>
        <taxon>Chitinophaga</taxon>
    </lineage>
</organism>
<dbReference type="GO" id="GO:0043565">
    <property type="term" value="F:sequence-specific DNA binding"/>
    <property type="evidence" value="ECO:0007669"/>
    <property type="project" value="InterPro"/>
</dbReference>
<keyword evidence="3" id="KW-0804">Transcription</keyword>
<keyword evidence="6" id="KW-1185">Reference proteome</keyword>
<dbReference type="InterPro" id="IPR018060">
    <property type="entry name" value="HTH_AraC"/>
</dbReference>
<dbReference type="InterPro" id="IPR020449">
    <property type="entry name" value="Tscrpt_reg_AraC-type_HTH"/>
</dbReference>
<dbReference type="Pfam" id="PF09828">
    <property type="entry name" value="ChrB_C"/>
    <property type="match status" value="1"/>
</dbReference>
<evidence type="ECO:0000259" key="4">
    <source>
        <dbReference type="PROSITE" id="PS01124"/>
    </source>
</evidence>
<dbReference type="PRINTS" id="PR00032">
    <property type="entry name" value="HTHARAC"/>
</dbReference>
<dbReference type="RefSeq" id="WP_074238127.1">
    <property type="nucleotide sequence ID" value="NZ_FSRA01000001.1"/>
</dbReference>
<dbReference type="InterPro" id="IPR018634">
    <property type="entry name" value="ChrB_C"/>
</dbReference>
<keyword evidence="2" id="KW-0238">DNA-binding</keyword>
<dbReference type="SUPFAM" id="SSF46689">
    <property type="entry name" value="Homeodomain-like"/>
    <property type="match status" value="1"/>
</dbReference>
<evidence type="ECO:0000256" key="2">
    <source>
        <dbReference type="ARBA" id="ARBA00023125"/>
    </source>
</evidence>
<dbReference type="PROSITE" id="PS00041">
    <property type="entry name" value="HTH_ARAC_FAMILY_1"/>
    <property type="match status" value="1"/>
</dbReference>
<dbReference type="STRING" id="536979.SAMN04488055_0933"/>
<dbReference type="PROSITE" id="PS01124">
    <property type="entry name" value="HTH_ARAC_FAMILY_2"/>
    <property type="match status" value="1"/>
</dbReference>
<dbReference type="EMBL" id="FSRA01000001">
    <property type="protein sequence ID" value="SIN72179.1"/>
    <property type="molecule type" value="Genomic_DNA"/>
</dbReference>
<evidence type="ECO:0000256" key="3">
    <source>
        <dbReference type="ARBA" id="ARBA00023163"/>
    </source>
</evidence>
<gene>
    <name evidence="5" type="ORF">SAMN04488055_0933</name>
</gene>
<name>A0A1N6DMZ6_9BACT</name>
<keyword evidence="1" id="KW-0805">Transcription regulation</keyword>
<dbReference type="PANTHER" id="PTHR43280">
    <property type="entry name" value="ARAC-FAMILY TRANSCRIPTIONAL REGULATOR"/>
    <property type="match status" value="1"/>
</dbReference>
<dbReference type="PANTHER" id="PTHR43280:SF2">
    <property type="entry name" value="HTH-TYPE TRANSCRIPTIONAL REGULATOR EXSA"/>
    <property type="match status" value="1"/>
</dbReference>
<dbReference type="Pfam" id="PF12833">
    <property type="entry name" value="HTH_18"/>
    <property type="match status" value="1"/>
</dbReference>
<sequence length="283" mass="32645">MKWISAHHPKIDSIASAWLILRFIDTEAVFLFAPPGEVLDKATTLGATPFNVPGTELTAYKEYCTYDYLLHKYALSDPALQEIALVIRGADKDRHDLAPEAAGLWAIASGMAENIKDDQELLQYGLRIYDGLYSWAKKGRPEKHTYDYSSLRLMEVFHQFLSLKYSERLEQPKWMTEMKSIVQDQIDTNLTMDVKALSRHLDVNPAHLSREFSHYWDGLKFGEYMRKLRIEKALALIHEQKYTLIEIAYMTGFSDQTHFGRIFRDYTGKTPSGYLKTLPPQPE</sequence>
<proteinExistence type="predicted"/>
<evidence type="ECO:0000256" key="1">
    <source>
        <dbReference type="ARBA" id="ARBA00023015"/>
    </source>
</evidence>
<accession>A0A1N6DMZ6</accession>
<dbReference type="InterPro" id="IPR009057">
    <property type="entry name" value="Homeodomain-like_sf"/>
</dbReference>
<protein>
    <recommendedName>
        <fullName evidence="4">HTH araC/xylS-type domain-containing protein</fullName>
    </recommendedName>
</protein>
<dbReference type="Proteomes" id="UP000185003">
    <property type="component" value="Unassembled WGS sequence"/>
</dbReference>
<dbReference type="InterPro" id="IPR018062">
    <property type="entry name" value="HTH_AraC-typ_CS"/>
</dbReference>
<dbReference type="AlphaFoldDB" id="A0A1N6DMZ6"/>
<dbReference type="SMART" id="SM00342">
    <property type="entry name" value="HTH_ARAC"/>
    <property type="match status" value="1"/>
</dbReference>
<feature type="domain" description="HTH araC/xylS-type" evidence="4">
    <location>
        <begin position="176"/>
        <end position="277"/>
    </location>
</feature>
<evidence type="ECO:0000313" key="5">
    <source>
        <dbReference type="EMBL" id="SIN72179.1"/>
    </source>
</evidence>